<feature type="compositionally biased region" description="Polar residues" evidence="2">
    <location>
        <begin position="304"/>
        <end position="316"/>
    </location>
</feature>
<feature type="region of interest" description="Disordered" evidence="2">
    <location>
        <begin position="264"/>
        <end position="323"/>
    </location>
</feature>
<name>A0AAE1UN41_9EUCA</name>
<dbReference type="PANTHER" id="PTHR46888:SF13">
    <property type="entry name" value="RIBONUCLEASE H"/>
    <property type="match status" value="1"/>
</dbReference>
<dbReference type="EMBL" id="JAWZYT010000330">
    <property type="protein sequence ID" value="KAK4324755.1"/>
    <property type="molecule type" value="Genomic_DNA"/>
</dbReference>
<proteinExistence type="predicted"/>
<evidence type="ECO:0000256" key="1">
    <source>
        <dbReference type="SAM" id="Coils"/>
    </source>
</evidence>
<evidence type="ECO:0008006" key="5">
    <source>
        <dbReference type="Google" id="ProtNLM"/>
    </source>
</evidence>
<protein>
    <recommendedName>
        <fullName evidence="5">Peptidase A2 domain-containing protein</fullName>
    </recommendedName>
</protein>
<evidence type="ECO:0000313" key="3">
    <source>
        <dbReference type="EMBL" id="KAK4324755.1"/>
    </source>
</evidence>
<dbReference type="SUPFAM" id="SSF47353">
    <property type="entry name" value="Retrovirus capsid dimerization domain-like"/>
    <property type="match status" value="1"/>
</dbReference>
<organism evidence="3 4">
    <name type="scientific">Petrolisthes manimaculis</name>
    <dbReference type="NCBI Taxonomy" id="1843537"/>
    <lineage>
        <taxon>Eukaryota</taxon>
        <taxon>Metazoa</taxon>
        <taxon>Ecdysozoa</taxon>
        <taxon>Arthropoda</taxon>
        <taxon>Crustacea</taxon>
        <taxon>Multicrustacea</taxon>
        <taxon>Malacostraca</taxon>
        <taxon>Eumalacostraca</taxon>
        <taxon>Eucarida</taxon>
        <taxon>Decapoda</taxon>
        <taxon>Pleocyemata</taxon>
        <taxon>Anomura</taxon>
        <taxon>Galatheoidea</taxon>
        <taxon>Porcellanidae</taxon>
        <taxon>Petrolisthes</taxon>
    </lineage>
</organism>
<dbReference type="PANTHER" id="PTHR46888">
    <property type="entry name" value="ZINC KNUCKLE DOMAINCONTAINING PROTEIN-RELATED"/>
    <property type="match status" value="1"/>
</dbReference>
<evidence type="ECO:0000256" key="2">
    <source>
        <dbReference type="SAM" id="MobiDB-lite"/>
    </source>
</evidence>
<feature type="compositionally biased region" description="Polar residues" evidence="2">
    <location>
        <begin position="268"/>
        <end position="294"/>
    </location>
</feature>
<dbReference type="InterPro" id="IPR038269">
    <property type="entry name" value="SCAN_sf"/>
</dbReference>
<reference evidence="3" key="1">
    <citation type="submission" date="2023-11" db="EMBL/GenBank/DDBJ databases">
        <title>Genome assemblies of two species of porcelain crab, Petrolisthes cinctipes and Petrolisthes manimaculis (Anomura: Porcellanidae).</title>
        <authorList>
            <person name="Angst P."/>
        </authorList>
    </citation>
    <scope>NUCLEOTIDE SEQUENCE</scope>
    <source>
        <strain evidence="3">PB745_02</strain>
        <tissue evidence="3">Gill</tissue>
    </source>
</reference>
<accession>A0AAE1UN41</accession>
<dbReference type="Proteomes" id="UP001292094">
    <property type="component" value="Unassembled WGS sequence"/>
</dbReference>
<dbReference type="Gene3D" id="1.10.4020.10">
    <property type="entry name" value="DNA breaking-rejoining enzymes"/>
    <property type="match status" value="1"/>
</dbReference>
<keyword evidence="1" id="KW-0175">Coiled coil</keyword>
<comment type="caution">
    <text evidence="3">The sequence shown here is derived from an EMBL/GenBank/DDBJ whole genome shotgun (WGS) entry which is preliminary data.</text>
</comment>
<sequence>MEGKQESERPFNIINSTDVRNFIASNPSPEDLDELGKHELKLLATHYQLDLPVGINRHPLLIALREVMFDIPNPYLDEDQQEVEPLRQPTPTPYVRSEIVQPVLSASEYLKLKELELRMAETQAQERREMAEQERIKLEREKLNPGVLTGNDSPQQSSLCKNFSDRIKSFRKVNKKADESYLDFATRLEHSYLMWLRSCDVMTGDDEVDGAKLYQLMLVEQFLFRVPKETEFYLRDREFDLSKIKSAATKADHYWVNRRAAYGAGDSSPAQGQTNRPSNINHPSQSRNNPQYSAKFNCPKNPVHNPNNASSTGSSQPHKKAQPFPAKYSSPYYCNYCRRSGHTEDRCFAKHSKSGVTKPHAFSFTGSEVRLPVSQMTCVVDPQDTRPVVEEVKHTPAADKAKPGSDVALSYTTTPVESCRPFVFYGYVTLGGRKYPVTILRDTGATGSLLINPTGKPLQSSESILIRGVAGFDTFPTVSINLECELLKATADVGIVDSLPVPGIDLLLGNDIAGAKVFPHPIVSSEPLSVPETVALEEQHPEVFNVCAVTRSMAKVMDTVPENEESGMSKERERGSMERDGVVTNEYEEPVAVEEGALAQLVEPPLPTPLNDIDLSTFKELQLNDPQIAPLRNIAGDENLCYPVHYGNLVGLNLGS</sequence>
<evidence type="ECO:0000313" key="4">
    <source>
        <dbReference type="Proteomes" id="UP001292094"/>
    </source>
</evidence>
<dbReference type="AlphaFoldDB" id="A0AAE1UN41"/>
<feature type="coiled-coil region" evidence="1">
    <location>
        <begin position="112"/>
        <end position="141"/>
    </location>
</feature>
<keyword evidence="4" id="KW-1185">Reference proteome</keyword>
<gene>
    <name evidence="3" type="ORF">Pmani_004627</name>
</gene>